<dbReference type="Proteomes" id="UP001205998">
    <property type="component" value="Unassembled WGS sequence"/>
</dbReference>
<sequence>MNLFKRHRERTKLESKEDPQNQEDAEKKMEELKKKIEEMEVNNNAQLQKITELQSSLEHHKKLKEIIEQERQSWARERKQLEERAAELETTLDFEKKKWQEKRKKDKLDIDERNNLQLETIKKLQESLKHCVKEKKIVEHKRYNLMKDRAQLETRVAQLEVTLDSEQEKEKREKKNLNVKDEGKMPNMSKSTVSQKISDETKISDEERNTTFGTRLLETLEIFNELISLDK</sequence>
<organism evidence="2 3">
    <name type="scientific">Silurus asotus</name>
    <name type="common">Amur catfish</name>
    <name type="synonym">Parasilurus asotus</name>
    <dbReference type="NCBI Taxonomy" id="30991"/>
    <lineage>
        <taxon>Eukaryota</taxon>
        <taxon>Metazoa</taxon>
        <taxon>Chordata</taxon>
        <taxon>Craniata</taxon>
        <taxon>Vertebrata</taxon>
        <taxon>Euteleostomi</taxon>
        <taxon>Actinopterygii</taxon>
        <taxon>Neopterygii</taxon>
        <taxon>Teleostei</taxon>
        <taxon>Ostariophysi</taxon>
        <taxon>Siluriformes</taxon>
        <taxon>Siluridae</taxon>
        <taxon>Silurus</taxon>
    </lineage>
</organism>
<feature type="region of interest" description="Disordered" evidence="1">
    <location>
        <begin position="164"/>
        <end position="205"/>
    </location>
</feature>
<name>A0AAD5FPK0_SILAS</name>
<evidence type="ECO:0000313" key="2">
    <source>
        <dbReference type="EMBL" id="KAI5624625.1"/>
    </source>
</evidence>
<feature type="compositionally biased region" description="Basic and acidic residues" evidence="1">
    <location>
        <begin position="166"/>
        <end position="184"/>
    </location>
</feature>
<gene>
    <name evidence="2" type="ORF">C0J50_15817</name>
</gene>
<feature type="region of interest" description="Disordered" evidence="1">
    <location>
        <begin position="1"/>
        <end position="28"/>
    </location>
</feature>
<dbReference type="EMBL" id="MU551580">
    <property type="protein sequence ID" value="KAI5624625.1"/>
    <property type="molecule type" value="Genomic_DNA"/>
</dbReference>
<feature type="compositionally biased region" description="Basic residues" evidence="1">
    <location>
        <begin position="1"/>
        <end position="10"/>
    </location>
</feature>
<evidence type="ECO:0000313" key="3">
    <source>
        <dbReference type="Proteomes" id="UP001205998"/>
    </source>
</evidence>
<accession>A0AAD5FPK0</accession>
<comment type="caution">
    <text evidence="2">The sequence shown here is derived from an EMBL/GenBank/DDBJ whole genome shotgun (WGS) entry which is preliminary data.</text>
</comment>
<dbReference type="AlphaFoldDB" id="A0AAD5FPK0"/>
<evidence type="ECO:0000256" key="1">
    <source>
        <dbReference type="SAM" id="MobiDB-lite"/>
    </source>
</evidence>
<keyword evidence="3" id="KW-1185">Reference proteome</keyword>
<protein>
    <submittedName>
        <fullName evidence="2">Uncharacterized protein</fullName>
    </submittedName>
</protein>
<feature type="compositionally biased region" description="Basic and acidic residues" evidence="1">
    <location>
        <begin position="11"/>
        <end position="28"/>
    </location>
</feature>
<reference evidence="2" key="1">
    <citation type="submission" date="2018-07" db="EMBL/GenBank/DDBJ databases">
        <title>Comparative genomics of catfishes provides insights into carnivory and benthic adaptation.</title>
        <authorList>
            <person name="Zhang Y."/>
            <person name="Wang D."/>
            <person name="Peng Z."/>
            <person name="Zheng S."/>
            <person name="Shao F."/>
            <person name="Tao W."/>
        </authorList>
    </citation>
    <scope>NUCLEOTIDE SEQUENCE</scope>
    <source>
        <strain evidence="2">Chongqing</strain>
    </source>
</reference>
<proteinExistence type="predicted"/>